<reference evidence="4 5" key="1">
    <citation type="submission" date="2016-10" db="EMBL/GenBank/DDBJ databases">
        <authorList>
            <person name="de Groot N.N."/>
        </authorList>
    </citation>
    <scope>NUCLEOTIDE SEQUENCE [LARGE SCALE GENOMIC DNA]</scope>
    <source>
        <strain evidence="4 5">JCM 19513</strain>
    </source>
</reference>
<dbReference type="Pfam" id="PF00226">
    <property type="entry name" value="DnaJ"/>
    <property type="match status" value="1"/>
</dbReference>
<dbReference type="EMBL" id="FOAS01000007">
    <property type="protein sequence ID" value="SEL04608.1"/>
    <property type="molecule type" value="Genomic_DNA"/>
</dbReference>
<dbReference type="CDD" id="cd06257">
    <property type="entry name" value="DnaJ"/>
    <property type="match status" value="1"/>
</dbReference>
<sequence length="259" mass="28734">MPWPLTWLGVLLGAWLASIPGALLGALLGHALDRRLRFSSAERVQWLLAKRGLWPAGKLQWQFRLLGALAKADGQVKPEHIQQAREEMATLGLDALGRELAMHAFAEGKRRGLSVLGGLRRRGRWLNAEQRQAWLASAWRMAWADGRIAEGERHLLARAGAALGASGEELRAQAQQTRRQAQQQQASGGADSLTAALHLLGVPAEADEAEVKQAYRRLLSRHHPDKQAQQGEAAVQQATELTRQLREAYQLVCQRRGWR</sequence>
<organism evidence="4 5">
    <name type="scientific">Atopomonas hussainii</name>
    <dbReference type="NCBI Taxonomy" id="1429083"/>
    <lineage>
        <taxon>Bacteria</taxon>
        <taxon>Pseudomonadati</taxon>
        <taxon>Pseudomonadota</taxon>
        <taxon>Gammaproteobacteria</taxon>
        <taxon>Pseudomonadales</taxon>
        <taxon>Pseudomonadaceae</taxon>
        <taxon>Atopomonas</taxon>
    </lineage>
</organism>
<keyword evidence="1" id="KW-0143">Chaperone</keyword>
<dbReference type="Pfam" id="PF05099">
    <property type="entry name" value="TerB"/>
    <property type="match status" value="1"/>
</dbReference>
<dbReference type="RefSeq" id="WP_074867296.1">
    <property type="nucleotide sequence ID" value="NZ_FOAS01000007.1"/>
</dbReference>
<evidence type="ECO:0000313" key="5">
    <source>
        <dbReference type="Proteomes" id="UP000185766"/>
    </source>
</evidence>
<evidence type="ECO:0000256" key="1">
    <source>
        <dbReference type="ARBA" id="ARBA00023186"/>
    </source>
</evidence>
<dbReference type="PROSITE" id="PS50076">
    <property type="entry name" value="DNAJ_2"/>
    <property type="match status" value="1"/>
</dbReference>
<evidence type="ECO:0000256" key="2">
    <source>
        <dbReference type="SAM" id="MobiDB-lite"/>
    </source>
</evidence>
<dbReference type="SMART" id="SM00271">
    <property type="entry name" value="DnaJ"/>
    <property type="match status" value="1"/>
</dbReference>
<feature type="domain" description="J" evidence="3">
    <location>
        <begin position="195"/>
        <end position="259"/>
    </location>
</feature>
<evidence type="ECO:0000313" key="4">
    <source>
        <dbReference type="EMBL" id="SEL04608.1"/>
    </source>
</evidence>
<feature type="region of interest" description="Disordered" evidence="2">
    <location>
        <begin position="168"/>
        <end position="188"/>
    </location>
</feature>
<dbReference type="InterPro" id="IPR001623">
    <property type="entry name" value="DnaJ_domain"/>
</dbReference>
<dbReference type="Proteomes" id="UP000185766">
    <property type="component" value="Unassembled WGS sequence"/>
</dbReference>
<feature type="compositionally biased region" description="Low complexity" evidence="2">
    <location>
        <begin position="168"/>
        <end position="186"/>
    </location>
</feature>
<gene>
    <name evidence="4" type="ORF">SAMN05216214_107176</name>
</gene>
<dbReference type="Gene3D" id="1.10.287.110">
    <property type="entry name" value="DnaJ domain"/>
    <property type="match status" value="1"/>
</dbReference>
<dbReference type="SUPFAM" id="SSF46565">
    <property type="entry name" value="Chaperone J-domain"/>
    <property type="match status" value="1"/>
</dbReference>
<name>A0A1H7M0T8_9GAMM</name>
<dbReference type="InterPro" id="IPR007791">
    <property type="entry name" value="DjlA_N"/>
</dbReference>
<evidence type="ECO:0000259" key="3">
    <source>
        <dbReference type="PROSITE" id="PS50076"/>
    </source>
</evidence>
<dbReference type="PRINTS" id="PR00625">
    <property type="entry name" value="JDOMAIN"/>
</dbReference>
<accession>A0A1H7M0T8</accession>
<dbReference type="AlphaFoldDB" id="A0A1H7M0T8"/>
<protein>
    <submittedName>
        <fullName evidence="4">DnaJ like chaperone protein</fullName>
    </submittedName>
</protein>
<dbReference type="STRING" id="1429083.GCA_001885685_01569"/>
<dbReference type="InterPro" id="IPR029024">
    <property type="entry name" value="TerB-like"/>
</dbReference>
<proteinExistence type="predicted"/>
<dbReference type="SUPFAM" id="SSF158682">
    <property type="entry name" value="TerB-like"/>
    <property type="match status" value="1"/>
</dbReference>
<dbReference type="Gene3D" id="1.10.3680.10">
    <property type="entry name" value="TerB-like"/>
    <property type="match status" value="1"/>
</dbReference>
<dbReference type="InterPro" id="IPR036869">
    <property type="entry name" value="J_dom_sf"/>
</dbReference>
<keyword evidence="5" id="KW-1185">Reference proteome</keyword>